<protein>
    <recommendedName>
        <fullName evidence="3">Transmembrane protein</fullName>
    </recommendedName>
</protein>
<accession>A0ABP1GR74</accession>
<evidence type="ECO:0008006" key="3">
    <source>
        <dbReference type="Google" id="ProtNLM"/>
    </source>
</evidence>
<sequence>MIFLYQIIMNYQDPLCDSVQNGLVWGSYYSCDMSNIVDSSVTTAQGDLSVANVLDLYKLNNNFSFANFTGQINNMYIFVNTSILVTEPVSYITIFDYISGSMRNVTLSGFINITIDISNAAQIFLAPFGNILYDQTTLNTKLLQIKSDLQFRVNGNRVKFDGQWFNGSIKTRLLSNFNEIADSFRKLLLTSPELDYVGMLQRNQLQYEFIQNMTYYMAFKQEDKPNLHEKLYELPLRTIIDYKLLLTGTTQVKLDANGNYVNDDSFTKIVYTTDTQAFVPNGLMCSQTSYFKYDGSCTTDISCDGSIYKHICLKACPAGSFTMNFNVNSVNYCVEQCPKHLGYITSAQSCVYSPNSSCAGGETLFLKGCYSTIPSGLIQWQEPQTQDDCLTAQFKYFVKKSKLDYNYCTNTIPQGLYFRDKTFTYECNDFILLTGECALKCIFNQIQNVIGVSKFCQYSCSINSGIALVNNIGECSPSCSDNKYVFKSICLSCIDANDGGPHFNQTSLQCMTCSQVKYTKQELVCTNSCPYVFNSICYDSCPPQTFTDGNTYVLSCQKYIQDNTCSSCTLSFNKQCRTTCNQFEYQVNGQCKSKSRVRYGRVWNYTESYNLDEIGNIDLSIWENFQTNSNGDPSVPLNVVNVYSLNLFGSSYNLLRVNSGSLKNGKFVVNVTLDFSFMAQPDETVICLFESVNGVVSNIEITGQIRIKNLQSRQKLILSNAFGSVLLRNSDRIINGSKLQNIKTGLNYFIDDVPVTSNTTINGMQVVLVSSKEEAMTDAQLAPFTATGLKLILDHSDNIQTQINSKMLIQQEIVLTDETIKLYTMINASNKLLQNAFTDYYTSPLLQQKQQSNEIDGMKQFNFDYHKNVIELLVNQEEVLMTIFTTQSKAIVKENNQFQFKCQGNYIVDISTLSCIQRSACNKFILDAICLNNCLKGQFYVNVGSSNICYDECPQYNGYRNPMNQNYVSKEGNACILCSNFAYQQQCLTACASYHFRFLLGCYDACPKGTLTSGQTCSAPSSSINCTAGYFIKQSTIPFLNLYDICSPIILHMYKDSSISNTYLPVCSGKILLDETCDSTSLLPCTNVASITYVPLSQMISGNIICTLQCDSGLTNSSDTCSSTCSELYYQQYATGNCLTCQPSVYDSGRYWSRLTGKCVSNCQYINRTLCDSSAPLDLTKCSFKLTLSQIIQVNCIRTCKYLTPQPQIDSCIQLCPQQNLYFNQLDYPICEQSTDLINCPYKLVAADSIEYSCIEICPSSTYSYLDLCLNNCPVQAKYIEKNSKTCTPCDGTQGGTSMKYKTGLICSSTFCAYFTNYNKNECSIDLCSETGGNFITDGNGNKICQTICAQGYKSYNGNCYQFCPFNAPFLQTNGLLCDTNCNGQSIYQIGDQKNCLTSCDTHNFIGQGDAGYQICVNCSSDKIAQRSNNQCILRTNCVYFNSDLPVCESGFGDNCPKIIVRNKNTFNCRQNCSGYLEYQNQCYSKCPVNTIMDVSSSTCVTTCQFYRLVTFSGIIQAQCQTDTCADLQYIDLSIHDIVSGCYVNCPAGTLKTRTNTCVKDCIIFDVYPSPSYCEIPGTPSCLNFRKVFGIPNTYVCAFCAPQEFLNGFECALNCDGQFVQLLNKTICLSICGSYPKGYTEETFNSVSVNVCQNSCPSEQPYYDTFALLGTQKCFSSYCGVNLKYMETNLKCVSTCASGNYFINTQSINKFKCQDINLSCDRYYKNDGMKECYSACPLVYSFLNGSECLKSCDPYMNDPKSPTQKLCLLSCGGVNPPYILTDADGRTQCVSSCGDLFAQQVEKMFICVVFCQFYTWDGNSKICTPTCEYYRIDPSKDTHAKWCAASCAALNMIYSFIDENSQNKCVSSCPTAYPFLNGTVCKNFCLYINEQQITYVSKFKCLTAPCTKFYQVYPTDSSIRICKQNCVGSTPYVFGSQCVSNCGLTVNKYVGPDGFTCVSTCFDETAINETSNVWFCDSKCDFYVDSGAKTCSSAGTTIYPYKQVYQQLVNDRVTTTRYLFVVSCPNNEYTVIEGVLVCQTCTLYELVGAAHKCMASCLESQVQFKNQCFTGLCKDIIGVGSNFYTGVDKKCSQTCGDNFVYDQISFQCSLTCPANSVYFVSGSQLVCSSLCTGANDYITIDSKYAINGIGQCVQICPVGSFKELLQDGDTYKYCVSQCAGKQYKVVSGEQICVSNCPVYAMEVDFKRCYDNCGDLASNKIRVVISASETQCVSICPPSHPFMTSNGDLECIQTCPNLFYSLVENIRKCLDSCSMNISVEVSFTVIGHQLCTGVCGAQQMFLRISGLVGSCIEVCPQFQKEGTRRRFRGRFQKRTAP</sequence>
<proteinExistence type="predicted"/>
<evidence type="ECO:0000313" key="1">
    <source>
        <dbReference type="EMBL" id="CAL5977824.1"/>
    </source>
</evidence>
<reference evidence="1 2" key="1">
    <citation type="submission" date="2024-07" db="EMBL/GenBank/DDBJ databases">
        <authorList>
            <person name="Akdeniz Z."/>
        </authorList>
    </citation>
    <scope>NUCLEOTIDE SEQUENCE [LARGE SCALE GENOMIC DNA]</scope>
</reference>
<evidence type="ECO:0000313" key="2">
    <source>
        <dbReference type="Proteomes" id="UP001642409"/>
    </source>
</evidence>
<organism evidence="1 2">
    <name type="scientific">Hexamita inflata</name>
    <dbReference type="NCBI Taxonomy" id="28002"/>
    <lineage>
        <taxon>Eukaryota</taxon>
        <taxon>Metamonada</taxon>
        <taxon>Diplomonadida</taxon>
        <taxon>Hexamitidae</taxon>
        <taxon>Hexamitinae</taxon>
        <taxon>Hexamita</taxon>
    </lineage>
</organism>
<dbReference type="EMBL" id="CAXDID020000008">
    <property type="protein sequence ID" value="CAL5977824.1"/>
    <property type="molecule type" value="Genomic_DNA"/>
</dbReference>
<gene>
    <name evidence="1" type="ORF">HINF_LOCUS4492</name>
</gene>
<name>A0ABP1GR74_9EUKA</name>
<comment type="caution">
    <text evidence="1">The sequence shown here is derived from an EMBL/GenBank/DDBJ whole genome shotgun (WGS) entry which is preliminary data.</text>
</comment>
<keyword evidence="2" id="KW-1185">Reference proteome</keyword>
<dbReference type="Proteomes" id="UP001642409">
    <property type="component" value="Unassembled WGS sequence"/>
</dbReference>